<name>A0A6C0B793_9ZZZZ</name>
<keyword evidence="8" id="KW-1133">Transmembrane helix</keyword>
<dbReference type="SUPFAM" id="SSF53448">
    <property type="entry name" value="Nucleotide-diphospho-sugar transferases"/>
    <property type="match status" value="1"/>
</dbReference>
<dbReference type="GO" id="GO:0005794">
    <property type="term" value="C:Golgi apparatus"/>
    <property type="evidence" value="ECO:0007669"/>
    <property type="project" value="TreeGrafter"/>
</dbReference>
<evidence type="ECO:0000259" key="11">
    <source>
        <dbReference type="Pfam" id="PF02709"/>
    </source>
</evidence>
<dbReference type="GO" id="GO:0005975">
    <property type="term" value="P:carbohydrate metabolic process"/>
    <property type="evidence" value="ECO:0007669"/>
    <property type="project" value="InterPro"/>
</dbReference>
<reference evidence="13" key="1">
    <citation type="journal article" date="2020" name="Nature">
        <title>Giant virus diversity and host interactions through global metagenomics.</title>
        <authorList>
            <person name="Schulz F."/>
            <person name="Roux S."/>
            <person name="Paez-Espino D."/>
            <person name="Jungbluth S."/>
            <person name="Walsh D.A."/>
            <person name="Denef V.J."/>
            <person name="McMahon K.D."/>
            <person name="Konstantinidis K.T."/>
            <person name="Eloe-Fadrosh E.A."/>
            <person name="Kyrpides N.C."/>
            <person name="Woyke T."/>
        </authorList>
    </citation>
    <scope>NUCLEOTIDE SEQUENCE</scope>
    <source>
        <strain evidence="13">GVMAG-M-3300010157-4</strain>
    </source>
</reference>
<comment type="subcellular location">
    <subcellularLocation>
        <location evidence="1">Membrane</location>
        <topology evidence="1">Single-pass type II membrane protein</topology>
    </subcellularLocation>
</comment>
<dbReference type="UniPathway" id="UPA00378"/>
<protein>
    <recommendedName>
        <fullName evidence="14">Galactosyltransferase C-terminal domain-containing protein</fullName>
    </recommendedName>
</protein>
<dbReference type="InterPro" id="IPR003859">
    <property type="entry name" value="Galactosyl_T"/>
</dbReference>
<dbReference type="Pfam" id="PF02709">
    <property type="entry name" value="Glyco_transf_7C"/>
    <property type="match status" value="1"/>
</dbReference>
<keyword evidence="4" id="KW-0328">Glycosyltransferase</keyword>
<dbReference type="Pfam" id="PF13733">
    <property type="entry name" value="Glyco_transf_7N"/>
    <property type="match status" value="1"/>
</dbReference>
<evidence type="ECO:0000256" key="4">
    <source>
        <dbReference type="ARBA" id="ARBA00022676"/>
    </source>
</evidence>
<dbReference type="InterPro" id="IPR027995">
    <property type="entry name" value="Galactosyl_T_N"/>
</dbReference>
<dbReference type="PRINTS" id="PR02050">
    <property type="entry name" value="B14GALTRFASE"/>
</dbReference>
<dbReference type="InterPro" id="IPR027791">
    <property type="entry name" value="Galactosyl_T_C"/>
</dbReference>
<dbReference type="GO" id="GO:0016020">
    <property type="term" value="C:membrane"/>
    <property type="evidence" value="ECO:0007669"/>
    <property type="project" value="UniProtKB-SubCell"/>
</dbReference>
<feature type="domain" description="Galactosyltransferase N-terminal" evidence="12">
    <location>
        <begin position="27"/>
        <end position="114"/>
    </location>
</feature>
<evidence type="ECO:0000259" key="12">
    <source>
        <dbReference type="Pfam" id="PF13733"/>
    </source>
</evidence>
<evidence type="ECO:0000256" key="1">
    <source>
        <dbReference type="ARBA" id="ARBA00004606"/>
    </source>
</evidence>
<dbReference type="AlphaFoldDB" id="A0A6C0B793"/>
<keyword evidence="9" id="KW-0472">Membrane</keyword>
<dbReference type="EMBL" id="MN739080">
    <property type="protein sequence ID" value="QHS87343.1"/>
    <property type="molecule type" value="Genomic_DNA"/>
</dbReference>
<comment type="similarity">
    <text evidence="3">Belongs to the glycosyltransferase 7 family.</text>
</comment>
<evidence type="ECO:0000256" key="7">
    <source>
        <dbReference type="ARBA" id="ARBA00022968"/>
    </source>
</evidence>
<evidence type="ECO:0008006" key="14">
    <source>
        <dbReference type="Google" id="ProtNLM"/>
    </source>
</evidence>
<evidence type="ECO:0000313" key="13">
    <source>
        <dbReference type="EMBL" id="QHS87343.1"/>
    </source>
</evidence>
<dbReference type="PANTHER" id="PTHR19300:SF57">
    <property type="entry name" value="BETA-1,4-N-ACETYLGALACTOSAMINYLTRANSFERASE"/>
    <property type="match status" value="1"/>
</dbReference>
<evidence type="ECO:0000256" key="6">
    <source>
        <dbReference type="ARBA" id="ARBA00022692"/>
    </source>
</evidence>
<evidence type="ECO:0000256" key="8">
    <source>
        <dbReference type="ARBA" id="ARBA00022989"/>
    </source>
</evidence>
<sequence>MDTTQDDTIGMTIEELAPGDALDHIKTLPKIIFIVPYRDRKEHLEQFRLHMKMVLEDLNPADYRFLIVHQCDARSFNRGAMKNIGFIAASRLYPNDYRNMTFVFNDVDCMPIQKNMWDYVTQHGVVKHYYGFTYTLGGIVSITGHDYERIGGFPNYWGWGYEDNELQKRVEKAKIHIDRSVFYHTLDTNNIMQLSHGLLRVMNKDDFEKFSTGAAESLYTIMKLDYNVVSNAGISNSVDVDFVNVTLFQTGYEESKSEQFVYDLKNGNRPIVSFKRKNGNPRMLMKFI</sequence>
<keyword evidence="10" id="KW-0325">Glycoprotein</keyword>
<keyword evidence="6" id="KW-0812">Transmembrane</keyword>
<evidence type="ECO:0000256" key="3">
    <source>
        <dbReference type="ARBA" id="ARBA00005735"/>
    </source>
</evidence>
<organism evidence="13">
    <name type="scientific">viral metagenome</name>
    <dbReference type="NCBI Taxonomy" id="1070528"/>
    <lineage>
        <taxon>unclassified sequences</taxon>
        <taxon>metagenomes</taxon>
        <taxon>organismal metagenomes</taxon>
    </lineage>
</organism>
<evidence type="ECO:0000256" key="10">
    <source>
        <dbReference type="ARBA" id="ARBA00023180"/>
    </source>
</evidence>
<evidence type="ECO:0000256" key="5">
    <source>
        <dbReference type="ARBA" id="ARBA00022679"/>
    </source>
</evidence>
<dbReference type="GO" id="GO:0008378">
    <property type="term" value="F:galactosyltransferase activity"/>
    <property type="evidence" value="ECO:0007669"/>
    <property type="project" value="TreeGrafter"/>
</dbReference>
<evidence type="ECO:0000256" key="9">
    <source>
        <dbReference type="ARBA" id="ARBA00023136"/>
    </source>
</evidence>
<keyword evidence="5" id="KW-0808">Transferase</keyword>
<dbReference type="Gene3D" id="3.90.550.10">
    <property type="entry name" value="Spore Coat Polysaccharide Biosynthesis Protein SpsA, Chain A"/>
    <property type="match status" value="1"/>
</dbReference>
<keyword evidence="7" id="KW-0735">Signal-anchor</keyword>
<dbReference type="PANTHER" id="PTHR19300">
    <property type="entry name" value="BETA-1,4-GALACTOSYLTRANSFERASE"/>
    <property type="match status" value="1"/>
</dbReference>
<comment type="pathway">
    <text evidence="2">Protein modification; protein glycosylation.</text>
</comment>
<evidence type="ECO:0000256" key="2">
    <source>
        <dbReference type="ARBA" id="ARBA00004922"/>
    </source>
</evidence>
<dbReference type="InterPro" id="IPR029044">
    <property type="entry name" value="Nucleotide-diphossugar_trans"/>
</dbReference>
<feature type="domain" description="Galactosyltransferase C-terminal" evidence="11">
    <location>
        <begin position="129"/>
        <end position="182"/>
    </location>
</feature>
<accession>A0A6C0B793</accession>
<proteinExistence type="inferred from homology"/>